<dbReference type="GO" id="GO:0016020">
    <property type="term" value="C:membrane"/>
    <property type="evidence" value="ECO:0007669"/>
    <property type="project" value="UniProtKB-SubCell"/>
</dbReference>
<keyword evidence="10" id="KW-0732">Signal</keyword>
<dbReference type="InterPro" id="IPR011009">
    <property type="entry name" value="Kinase-like_dom_sf"/>
</dbReference>
<dbReference type="PANTHER" id="PTHR48005:SF70">
    <property type="entry name" value="MDIS1-INTERACTING RECEPTOR LIKE KINASE 2-LIKE"/>
    <property type="match status" value="1"/>
</dbReference>
<evidence type="ECO:0000256" key="7">
    <source>
        <dbReference type="ARBA" id="ARBA00022614"/>
    </source>
</evidence>
<dbReference type="AlphaFoldDB" id="A0A2N9HRG3"/>
<keyword evidence="18" id="KW-0325">Glycoprotein</keyword>
<comment type="catalytic activity">
    <reaction evidence="20">
        <text>L-threonyl-[protein] + ATP = O-phospho-L-threonyl-[protein] + ADP + H(+)</text>
        <dbReference type="Rhea" id="RHEA:46608"/>
        <dbReference type="Rhea" id="RHEA-COMP:11060"/>
        <dbReference type="Rhea" id="RHEA-COMP:11605"/>
        <dbReference type="ChEBI" id="CHEBI:15378"/>
        <dbReference type="ChEBI" id="CHEBI:30013"/>
        <dbReference type="ChEBI" id="CHEBI:30616"/>
        <dbReference type="ChEBI" id="CHEBI:61977"/>
        <dbReference type="ChEBI" id="CHEBI:456216"/>
        <dbReference type="EC" id="2.7.11.1"/>
    </reaction>
</comment>
<keyword evidence="6" id="KW-0597">Phosphoprotein</keyword>
<evidence type="ECO:0000259" key="23">
    <source>
        <dbReference type="PROSITE" id="PS50011"/>
    </source>
</evidence>
<keyword evidence="12" id="KW-0547">Nucleotide-binding</keyword>
<evidence type="ECO:0000256" key="15">
    <source>
        <dbReference type="ARBA" id="ARBA00022989"/>
    </source>
</evidence>
<dbReference type="FunFam" id="3.80.10.10:FF:000233">
    <property type="entry name" value="Leucine-rich repeat receptor-like protein kinase TDR"/>
    <property type="match status" value="1"/>
</dbReference>
<keyword evidence="4" id="KW-0964">Secreted</keyword>
<sequence>MASLSKKPLFNQFIPSLVFFLLIIIILQLVSSSTAYVSSVTSPFVYTNSTAKAVEERKEAEALLKWKTSLHIKSQSLLSSWVGSNPCNWVRINCDKSGSITHLNLSTYDLRGTLQNLNFQSFSNLLSLDLSCNSLYGTIPSNISHIFKLSVLDLSNNQFIGFIPPSLGNLSNLNILYLHENQLSGSIPQELGMLSSLNYLALAVNNLTGAIPASLGNLSNLIALYLFKNQLSSSIPQELGMLSSLYDHLDLSSNNLTGTIPASLGNLSNLVTLFLYENQLSGSIPQELGMLSSLSSFDLSSNNLTGVIPTSLGNLMSLTLLSLFMNQLSGFIPSSLGNLTKLANFELFLNQLSGPIHFEVNNLTQLKSLELSDNQLTGHLPEIVCLGRISPKLGEATQLHVLDLSSNHLDGEIPKELGRLTFLLELNLQNNKIFGHIPSNLGMLSNIERLNLARNSISGQIPELSQCKKLWDLNLSSNKLSKYIPLQFGNFLFLQYLDLSQNFLMGDIPQQLGDLKTLERLNLSHNVLSGSIPSTFDQMLSLISIDLSYNQLEGPLPNTKAFHEAPIEAFRNNKGLCGNATGLKACSSAISHNHHAKKRNKVMKLILILSGIVFLIFIVVGITLFVCLRKKEIKIKPKEADYQNMFAIWSYDGKMVYENIIDATEDFDDKHCIAVGGYGNVYKVELPTGQVVAVKKLHPLLEDSVVNLKAFTSEIRSLTEIRHRNIVKLHGFCSHSRHLLLVYEFLEGGSLEIILKNDELALDFDWVKRVNVVKGVASALSYMHHDCSYPIIHRDISSKNVLLDSEYEAHVSDFGTARIMSSDTSYWTSFAGTFGYTAPEHAYTMAVSEKCDVYSFGVVTLEVVMGRHPGDLISSFLSPHHLSYDVLLEDILDQRLAHPTNQVEGKVILVLKIALACLHTNPQSRPTMRQVSQKLSNWKSPFTKPLHMITLRELIDLDNFN</sequence>
<dbReference type="FunFam" id="3.80.10.10:FF:000041">
    <property type="entry name" value="LRR receptor-like serine/threonine-protein kinase ERECTA"/>
    <property type="match status" value="1"/>
</dbReference>
<evidence type="ECO:0000256" key="9">
    <source>
        <dbReference type="ARBA" id="ARBA00022692"/>
    </source>
</evidence>
<evidence type="ECO:0000256" key="3">
    <source>
        <dbReference type="ARBA" id="ARBA00012513"/>
    </source>
</evidence>
<evidence type="ECO:0000256" key="16">
    <source>
        <dbReference type="ARBA" id="ARBA00023136"/>
    </source>
</evidence>
<dbReference type="PROSITE" id="PS00109">
    <property type="entry name" value="PROTEIN_KINASE_TYR"/>
    <property type="match status" value="1"/>
</dbReference>
<evidence type="ECO:0000256" key="12">
    <source>
        <dbReference type="ARBA" id="ARBA00022741"/>
    </source>
</evidence>
<keyword evidence="4" id="KW-0134">Cell wall</keyword>
<proteinExistence type="inferred from homology"/>
<evidence type="ECO:0000256" key="1">
    <source>
        <dbReference type="ARBA" id="ARBA00004191"/>
    </source>
</evidence>
<evidence type="ECO:0000256" key="20">
    <source>
        <dbReference type="ARBA" id="ARBA00047899"/>
    </source>
</evidence>
<keyword evidence="14" id="KW-0067">ATP-binding</keyword>
<dbReference type="Pfam" id="PF08263">
    <property type="entry name" value="LRRNT_2"/>
    <property type="match status" value="1"/>
</dbReference>
<evidence type="ECO:0000256" key="2">
    <source>
        <dbReference type="ARBA" id="ARBA00004479"/>
    </source>
</evidence>
<feature type="domain" description="Protein kinase" evidence="23">
    <location>
        <begin position="667"/>
        <end position="943"/>
    </location>
</feature>
<gene>
    <name evidence="24" type="ORF">FSB_LOCUS44568</name>
</gene>
<dbReference type="Pfam" id="PF13855">
    <property type="entry name" value="LRR_8"/>
    <property type="match status" value="2"/>
</dbReference>
<dbReference type="GO" id="GO:0004674">
    <property type="term" value="F:protein serine/threonine kinase activity"/>
    <property type="evidence" value="ECO:0007669"/>
    <property type="project" value="UniProtKB-KW"/>
</dbReference>
<organism evidence="24">
    <name type="scientific">Fagus sylvatica</name>
    <name type="common">Beechnut</name>
    <dbReference type="NCBI Taxonomy" id="28930"/>
    <lineage>
        <taxon>Eukaryota</taxon>
        <taxon>Viridiplantae</taxon>
        <taxon>Streptophyta</taxon>
        <taxon>Embryophyta</taxon>
        <taxon>Tracheophyta</taxon>
        <taxon>Spermatophyta</taxon>
        <taxon>Magnoliopsida</taxon>
        <taxon>eudicotyledons</taxon>
        <taxon>Gunneridae</taxon>
        <taxon>Pentapetalae</taxon>
        <taxon>rosids</taxon>
        <taxon>fabids</taxon>
        <taxon>Fagales</taxon>
        <taxon>Fagaceae</taxon>
        <taxon>Fagus</taxon>
    </lineage>
</organism>
<evidence type="ECO:0000256" key="21">
    <source>
        <dbReference type="ARBA" id="ARBA00048679"/>
    </source>
</evidence>
<dbReference type="Pfam" id="PF00069">
    <property type="entry name" value="Pkinase"/>
    <property type="match status" value="1"/>
</dbReference>
<dbReference type="GO" id="GO:0009791">
    <property type="term" value="P:post-embryonic development"/>
    <property type="evidence" value="ECO:0007669"/>
    <property type="project" value="UniProtKB-ARBA"/>
</dbReference>
<comment type="catalytic activity">
    <reaction evidence="21">
        <text>L-seryl-[protein] + ATP = O-phospho-L-seryl-[protein] + ADP + H(+)</text>
        <dbReference type="Rhea" id="RHEA:17989"/>
        <dbReference type="Rhea" id="RHEA-COMP:9863"/>
        <dbReference type="Rhea" id="RHEA-COMP:11604"/>
        <dbReference type="ChEBI" id="CHEBI:15378"/>
        <dbReference type="ChEBI" id="CHEBI:29999"/>
        <dbReference type="ChEBI" id="CHEBI:30616"/>
        <dbReference type="ChEBI" id="CHEBI:83421"/>
        <dbReference type="ChEBI" id="CHEBI:456216"/>
        <dbReference type="EC" id="2.7.11.1"/>
    </reaction>
</comment>
<comment type="similarity">
    <text evidence="19">Belongs to the polygalacturonase-inhibiting protein family.</text>
</comment>
<evidence type="ECO:0000313" key="24">
    <source>
        <dbReference type="EMBL" id="SPD16686.1"/>
    </source>
</evidence>
<keyword evidence="5" id="KW-0723">Serine/threonine-protein kinase</keyword>
<keyword evidence="8" id="KW-0808">Transferase</keyword>
<evidence type="ECO:0000256" key="6">
    <source>
        <dbReference type="ARBA" id="ARBA00022553"/>
    </source>
</evidence>
<evidence type="ECO:0000256" key="14">
    <source>
        <dbReference type="ARBA" id="ARBA00022840"/>
    </source>
</evidence>
<dbReference type="SUPFAM" id="SSF56112">
    <property type="entry name" value="Protein kinase-like (PK-like)"/>
    <property type="match status" value="1"/>
</dbReference>
<dbReference type="FunFam" id="3.80.10.10:FF:000400">
    <property type="entry name" value="Nuclear pore complex protein NUP107"/>
    <property type="match status" value="1"/>
</dbReference>
<dbReference type="InterPro" id="IPR008266">
    <property type="entry name" value="Tyr_kinase_AS"/>
</dbReference>
<dbReference type="InterPro" id="IPR032675">
    <property type="entry name" value="LRR_dom_sf"/>
</dbReference>
<accession>A0A2N9HRG3</accession>
<keyword evidence="7" id="KW-0433">Leucine-rich repeat</keyword>
<dbReference type="EC" id="2.7.11.1" evidence="3"/>
<dbReference type="GO" id="GO:0005524">
    <property type="term" value="F:ATP binding"/>
    <property type="evidence" value="ECO:0007669"/>
    <property type="project" value="UniProtKB-KW"/>
</dbReference>
<keyword evidence="16 22" id="KW-0472">Membrane</keyword>
<evidence type="ECO:0000256" key="13">
    <source>
        <dbReference type="ARBA" id="ARBA00022777"/>
    </source>
</evidence>
<dbReference type="InterPro" id="IPR013210">
    <property type="entry name" value="LRR_N_plant-typ"/>
</dbReference>
<name>A0A2N9HRG3_FAGSY</name>
<evidence type="ECO:0000256" key="22">
    <source>
        <dbReference type="SAM" id="Phobius"/>
    </source>
</evidence>
<evidence type="ECO:0000256" key="17">
    <source>
        <dbReference type="ARBA" id="ARBA00023170"/>
    </source>
</evidence>
<dbReference type="Gene3D" id="3.30.200.20">
    <property type="entry name" value="Phosphorylase Kinase, domain 1"/>
    <property type="match status" value="1"/>
</dbReference>
<comment type="subcellular location">
    <subcellularLocation>
        <location evidence="2">Membrane</location>
        <topology evidence="2">Single-pass type I membrane protein</topology>
    </subcellularLocation>
    <subcellularLocation>
        <location evidence="1">Secreted</location>
        <location evidence="1">Cell wall</location>
    </subcellularLocation>
</comment>
<dbReference type="PANTHER" id="PTHR48005">
    <property type="entry name" value="LEUCINE RICH REPEAT KINASE 2"/>
    <property type="match status" value="1"/>
</dbReference>
<evidence type="ECO:0000256" key="5">
    <source>
        <dbReference type="ARBA" id="ARBA00022527"/>
    </source>
</evidence>
<dbReference type="SMART" id="SM00369">
    <property type="entry name" value="LRR_TYP"/>
    <property type="match status" value="8"/>
</dbReference>
<evidence type="ECO:0000256" key="19">
    <source>
        <dbReference type="ARBA" id="ARBA00038043"/>
    </source>
</evidence>
<evidence type="ECO:0000256" key="10">
    <source>
        <dbReference type="ARBA" id="ARBA00022729"/>
    </source>
</evidence>
<keyword evidence="15 22" id="KW-1133">Transmembrane helix</keyword>
<keyword evidence="17" id="KW-0675">Receptor</keyword>
<dbReference type="FunFam" id="3.80.10.10:FF:000719">
    <property type="entry name" value="MDIS1-interacting receptor like kinase 2 isoform A"/>
    <property type="match status" value="1"/>
</dbReference>
<keyword evidence="9 22" id="KW-0812">Transmembrane</keyword>
<keyword evidence="11" id="KW-0677">Repeat</keyword>
<dbReference type="InterPro" id="IPR003591">
    <property type="entry name" value="Leu-rich_rpt_typical-subtyp"/>
</dbReference>
<dbReference type="FunFam" id="3.30.200.20:FF:000309">
    <property type="entry name" value="Leucine-rich repeat receptor protein kinase MSP1"/>
    <property type="match status" value="1"/>
</dbReference>
<dbReference type="Pfam" id="PF00560">
    <property type="entry name" value="LRR_1"/>
    <property type="match status" value="7"/>
</dbReference>
<dbReference type="Gene3D" id="1.10.510.10">
    <property type="entry name" value="Transferase(Phosphotransferase) domain 1"/>
    <property type="match status" value="1"/>
</dbReference>
<dbReference type="FunFam" id="1.10.510.10:FF:000445">
    <property type="entry name" value="MDIS1-interacting receptor like kinase 2"/>
    <property type="match status" value="1"/>
</dbReference>
<dbReference type="PROSITE" id="PS50011">
    <property type="entry name" value="PROTEIN_KINASE_DOM"/>
    <property type="match status" value="1"/>
</dbReference>
<evidence type="ECO:0000256" key="8">
    <source>
        <dbReference type="ARBA" id="ARBA00022679"/>
    </source>
</evidence>
<dbReference type="InterPro" id="IPR001611">
    <property type="entry name" value="Leu-rich_rpt"/>
</dbReference>
<protein>
    <recommendedName>
        <fullName evidence="3">non-specific serine/threonine protein kinase</fullName>
        <ecNumber evidence="3">2.7.11.1</ecNumber>
    </recommendedName>
</protein>
<dbReference type="PROSITE" id="PS51450">
    <property type="entry name" value="LRR"/>
    <property type="match status" value="1"/>
</dbReference>
<dbReference type="EMBL" id="OIVN01004327">
    <property type="protein sequence ID" value="SPD16686.1"/>
    <property type="molecule type" value="Genomic_DNA"/>
</dbReference>
<keyword evidence="13" id="KW-0418">Kinase</keyword>
<dbReference type="InterPro" id="IPR000719">
    <property type="entry name" value="Prot_kinase_dom"/>
</dbReference>
<feature type="transmembrane region" description="Helical" evidence="22">
    <location>
        <begin position="605"/>
        <end position="628"/>
    </location>
</feature>
<dbReference type="Gene3D" id="3.80.10.10">
    <property type="entry name" value="Ribonuclease Inhibitor"/>
    <property type="match status" value="3"/>
</dbReference>
<evidence type="ECO:0000256" key="18">
    <source>
        <dbReference type="ARBA" id="ARBA00023180"/>
    </source>
</evidence>
<dbReference type="SUPFAM" id="SSF52047">
    <property type="entry name" value="RNI-like"/>
    <property type="match status" value="2"/>
</dbReference>
<reference evidence="24" key="1">
    <citation type="submission" date="2018-02" db="EMBL/GenBank/DDBJ databases">
        <authorList>
            <person name="Cohen D.B."/>
            <person name="Kent A.D."/>
        </authorList>
    </citation>
    <scope>NUCLEOTIDE SEQUENCE</scope>
</reference>
<dbReference type="InterPro" id="IPR051420">
    <property type="entry name" value="Ser_Thr_Kinases_DiverseReg"/>
</dbReference>
<evidence type="ECO:0000256" key="4">
    <source>
        <dbReference type="ARBA" id="ARBA00022512"/>
    </source>
</evidence>
<evidence type="ECO:0000256" key="11">
    <source>
        <dbReference type="ARBA" id="ARBA00022737"/>
    </source>
</evidence>